<keyword evidence="3" id="KW-1185">Reference proteome</keyword>
<comment type="caution">
    <text evidence="2">The sequence shown here is derived from an EMBL/GenBank/DDBJ whole genome shotgun (WGS) entry which is preliminary data.</text>
</comment>
<feature type="domain" description="DUF8072" evidence="1">
    <location>
        <begin position="1"/>
        <end position="92"/>
    </location>
</feature>
<evidence type="ECO:0000313" key="3">
    <source>
        <dbReference type="Proteomes" id="UP001596328"/>
    </source>
</evidence>
<gene>
    <name evidence="2" type="ORF">ACFQE1_02215</name>
</gene>
<sequence length="93" mass="10518">MADLNAVAKRLHNVSPDPVELTFDDGSTGVFRLDWTEFFQREFRAEGCRDDVDDDATYRFVTSEDNERVLVARRESEDDDWSVVGSVVEASAA</sequence>
<dbReference type="Pfam" id="PF26269">
    <property type="entry name" value="DUF8072"/>
    <property type="match status" value="1"/>
</dbReference>
<proteinExistence type="predicted"/>
<accession>A0ABD5RVH9</accession>
<name>A0ABD5RVH9_9EURY</name>
<reference evidence="2 3" key="1">
    <citation type="journal article" date="2019" name="Int. J. Syst. Evol. Microbiol.">
        <title>The Global Catalogue of Microorganisms (GCM) 10K type strain sequencing project: providing services to taxonomists for standard genome sequencing and annotation.</title>
        <authorList>
            <consortium name="The Broad Institute Genomics Platform"/>
            <consortium name="The Broad Institute Genome Sequencing Center for Infectious Disease"/>
            <person name="Wu L."/>
            <person name="Ma J."/>
        </authorList>
    </citation>
    <scope>NUCLEOTIDE SEQUENCE [LARGE SCALE GENOMIC DNA]</scope>
    <source>
        <strain evidence="2 3">NBRC 111368</strain>
    </source>
</reference>
<organism evidence="2 3">
    <name type="scientific">Halobium palmae</name>
    <dbReference type="NCBI Taxonomy" id="1776492"/>
    <lineage>
        <taxon>Archaea</taxon>
        <taxon>Methanobacteriati</taxon>
        <taxon>Methanobacteriota</taxon>
        <taxon>Stenosarchaea group</taxon>
        <taxon>Halobacteria</taxon>
        <taxon>Halobacteriales</taxon>
        <taxon>Haloferacaceae</taxon>
        <taxon>Halobium</taxon>
    </lineage>
</organism>
<dbReference type="EMBL" id="JBHSWU010000007">
    <property type="protein sequence ID" value="MFC6723226.1"/>
    <property type="molecule type" value="Genomic_DNA"/>
</dbReference>
<dbReference type="AlphaFoldDB" id="A0ABD5RVH9"/>
<protein>
    <submittedName>
        <fullName evidence="2">Transcriptional regulator</fullName>
    </submittedName>
</protein>
<dbReference type="InterPro" id="IPR058385">
    <property type="entry name" value="DUF8072"/>
</dbReference>
<dbReference type="Proteomes" id="UP001596328">
    <property type="component" value="Unassembled WGS sequence"/>
</dbReference>
<evidence type="ECO:0000259" key="1">
    <source>
        <dbReference type="Pfam" id="PF26269"/>
    </source>
</evidence>
<evidence type="ECO:0000313" key="2">
    <source>
        <dbReference type="EMBL" id="MFC6723226.1"/>
    </source>
</evidence>